<organism evidence="9 10">
    <name type="scientific">Microbacterium panaciterrae</name>
    <dbReference type="NCBI Taxonomy" id="985759"/>
    <lineage>
        <taxon>Bacteria</taxon>
        <taxon>Bacillati</taxon>
        <taxon>Actinomycetota</taxon>
        <taxon>Actinomycetes</taxon>
        <taxon>Micrococcales</taxon>
        <taxon>Microbacteriaceae</taxon>
        <taxon>Microbacterium</taxon>
    </lineage>
</organism>
<dbReference type="SUPFAM" id="SSF88659">
    <property type="entry name" value="Sigma3 and sigma4 domains of RNA polymerase sigma factors"/>
    <property type="match status" value="2"/>
</dbReference>
<dbReference type="InterPro" id="IPR007627">
    <property type="entry name" value="RNA_pol_sigma70_r2"/>
</dbReference>
<evidence type="ECO:0000256" key="1">
    <source>
        <dbReference type="ARBA" id="ARBA00023015"/>
    </source>
</evidence>
<accession>A0ABP8P907</accession>
<dbReference type="InterPro" id="IPR050239">
    <property type="entry name" value="Sigma-70_RNA_pol_init_factors"/>
</dbReference>
<dbReference type="Gene3D" id="1.10.10.10">
    <property type="entry name" value="Winged helix-like DNA-binding domain superfamily/Winged helix DNA-binding domain"/>
    <property type="match status" value="2"/>
</dbReference>
<dbReference type="InterPro" id="IPR007630">
    <property type="entry name" value="RNA_pol_sigma70_r4"/>
</dbReference>
<keyword evidence="2" id="KW-0731">Sigma factor</keyword>
<dbReference type="InterPro" id="IPR014284">
    <property type="entry name" value="RNA_pol_sigma-70_dom"/>
</dbReference>
<dbReference type="PRINTS" id="PR00046">
    <property type="entry name" value="SIGMA70FCT"/>
</dbReference>
<dbReference type="SUPFAM" id="SSF88946">
    <property type="entry name" value="Sigma2 domain of RNA polymerase sigma factors"/>
    <property type="match status" value="1"/>
</dbReference>
<evidence type="ECO:0000256" key="4">
    <source>
        <dbReference type="ARBA" id="ARBA00023163"/>
    </source>
</evidence>
<dbReference type="InterPro" id="IPR013324">
    <property type="entry name" value="RNA_pol_sigma_r3/r4-like"/>
</dbReference>
<feature type="domain" description="RNA polymerase sigma-70 region 4" evidence="8">
    <location>
        <begin position="239"/>
        <end position="289"/>
    </location>
</feature>
<gene>
    <name evidence="9" type="primary">rpoD</name>
    <name evidence="9" type="ORF">GCM10023171_15900</name>
</gene>
<protein>
    <submittedName>
        <fullName evidence="9">RNA polymerase sigma factor RpoD</fullName>
    </submittedName>
</protein>
<dbReference type="EMBL" id="BAABGP010000010">
    <property type="protein sequence ID" value="GAA4483833.1"/>
    <property type="molecule type" value="Genomic_DNA"/>
</dbReference>
<keyword evidence="10" id="KW-1185">Reference proteome</keyword>
<evidence type="ECO:0000259" key="7">
    <source>
        <dbReference type="Pfam" id="PF04542"/>
    </source>
</evidence>
<evidence type="ECO:0000259" key="6">
    <source>
        <dbReference type="Pfam" id="PF04539"/>
    </source>
</evidence>
<dbReference type="Pfam" id="PF04539">
    <property type="entry name" value="Sigma70_r3"/>
    <property type="match status" value="1"/>
</dbReference>
<dbReference type="NCBIfam" id="TIGR02937">
    <property type="entry name" value="sigma70-ECF"/>
    <property type="match status" value="1"/>
</dbReference>
<dbReference type="InterPro" id="IPR009042">
    <property type="entry name" value="RNA_pol_sigma70_r1_2"/>
</dbReference>
<evidence type="ECO:0000256" key="3">
    <source>
        <dbReference type="ARBA" id="ARBA00023125"/>
    </source>
</evidence>
<dbReference type="InterPro" id="IPR013325">
    <property type="entry name" value="RNA_pol_sigma_r2"/>
</dbReference>
<dbReference type="Pfam" id="PF00140">
    <property type="entry name" value="Sigma70_r1_2"/>
    <property type="match status" value="1"/>
</dbReference>
<evidence type="ECO:0000259" key="8">
    <source>
        <dbReference type="Pfam" id="PF04545"/>
    </source>
</evidence>
<dbReference type="InterPro" id="IPR007624">
    <property type="entry name" value="RNA_pol_sigma70_r3"/>
</dbReference>
<evidence type="ECO:0000259" key="5">
    <source>
        <dbReference type="Pfam" id="PF00140"/>
    </source>
</evidence>
<reference evidence="10" key="1">
    <citation type="journal article" date="2019" name="Int. J. Syst. Evol. Microbiol.">
        <title>The Global Catalogue of Microorganisms (GCM) 10K type strain sequencing project: providing services to taxonomists for standard genome sequencing and annotation.</title>
        <authorList>
            <consortium name="The Broad Institute Genomics Platform"/>
            <consortium name="The Broad Institute Genome Sequencing Center for Infectious Disease"/>
            <person name="Wu L."/>
            <person name="Ma J."/>
        </authorList>
    </citation>
    <scope>NUCLEOTIDE SEQUENCE [LARGE SCALE GENOMIC DNA]</scope>
    <source>
        <strain evidence="10">JCM 17839</strain>
    </source>
</reference>
<dbReference type="InterPro" id="IPR000943">
    <property type="entry name" value="RNA_pol_sigma70"/>
</dbReference>
<evidence type="ECO:0000313" key="9">
    <source>
        <dbReference type="EMBL" id="GAA4483833.1"/>
    </source>
</evidence>
<proteinExistence type="predicted"/>
<feature type="domain" description="RNA polymerase sigma-70 region 3" evidence="6">
    <location>
        <begin position="148"/>
        <end position="223"/>
    </location>
</feature>
<dbReference type="PANTHER" id="PTHR30603:SF47">
    <property type="entry name" value="RNA POLYMERASE SIGMA FACTOR SIGD, CHLOROPLASTIC"/>
    <property type="match status" value="1"/>
</dbReference>
<keyword evidence="1" id="KW-0805">Transcription regulation</keyword>
<evidence type="ECO:0000256" key="2">
    <source>
        <dbReference type="ARBA" id="ARBA00023082"/>
    </source>
</evidence>
<dbReference type="Gene3D" id="1.10.601.10">
    <property type="entry name" value="RNA Polymerase Primary Sigma Factor"/>
    <property type="match status" value="1"/>
</dbReference>
<comment type="caution">
    <text evidence="9">The sequence shown here is derived from an EMBL/GenBank/DDBJ whole genome shotgun (WGS) entry which is preliminary data.</text>
</comment>
<dbReference type="PANTHER" id="PTHR30603">
    <property type="entry name" value="RNA POLYMERASE SIGMA FACTOR RPO"/>
    <property type="match status" value="1"/>
</dbReference>
<dbReference type="InterPro" id="IPR036388">
    <property type="entry name" value="WH-like_DNA-bd_sf"/>
</dbReference>
<dbReference type="Pfam" id="PF04545">
    <property type="entry name" value="Sigma70_r4"/>
    <property type="match status" value="1"/>
</dbReference>
<feature type="domain" description="RNA polymerase sigma-70 region 2" evidence="7">
    <location>
        <begin position="70"/>
        <end position="137"/>
    </location>
</feature>
<keyword evidence="3" id="KW-0238">DNA-binding</keyword>
<dbReference type="CDD" id="cd06171">
    <property type="entry name" value="Sigma70_r4"/>
    <property type="match status" value="1"/>
</dbReference>
<dbReference type="Pfam" id="PF04542">
    <property type="entry name" value="Sigma70_r2"/>
    <property type="match status" value="1"/>
</dbReference>
<sequence>MSTDALQDYLDQIGPIDTLEPEDERELARWIEVGALAENRLCADRPMDPEGRCDVDSLMRSGRDAYRQFMRCNLKLVVSIAKKYTGHGLPLIDLIQNGNLGLDRAVKQFDYTRGLRFSTCAVWWIRQSIWQSLAGEARSIRIPVHTMEAISRLHRLDAQLTTYLRRAPAVAELAESARLRPSEVRRLLAADRRPLSLDLVDDGADSPAIREQIVDDDAASPEQLVEARMMMAAVRDGIRGLPDRERAVVCMRFGIDGRSPMTLVRVGVALGVSKQRVRQLERRALERLRTPELAAYLGGYVGTATAEPEELAAA</sequence>
<feature type="domain" description="RNA polymerase sigma-70 region 1.2" evidence="5">
    <location>
        <begin position="4"/>
        <end position="34"/>
    </location>
</feature>
<name>A0ABP8P907_9MICO</name>
<keyword evidence="4" id="KW-0804">Transcription</keyword>
<evidence type="ECO:0000313" key="10">
    <source>
        <dbReference type="Proteomes" id="UP001500731"/>
    </source>
</evidence>
<dbReference type="Proteomes" id="UP001500731">
    <property type="component" value="Unassembled WGS sequence"/>
</dbReference>